<dbReference type="EMBL" id="FP929061">
    <property type="protein sequence ID" value="CBL38463.1"/>
    <property type="molecule type" value="Genomic_DNA"/>
</dbReference>
<gene>
    <name evidence="2" type="ORF">CL2_15220</name>
</gene>
<protein>
    <recommendedName>
        <fullName evidence="1">DUF7253 domain-containing protein</fullName>
    </recommendedName>
</protein>
<proteinExistence type="predicted"/>
<feature type="domain" description="DUF7253" evidence="1">
    <location>
        <begin position="1"/>
        <end position="108"/>
    </location>
</feature>
<reference evidence="2 3" key="1">
    <citation type="submission" date="2010-03" db="EMBL/GenBank/DDBJ databases">
        <title>The genome sequence of Clostridiales sp. SSC/2.</title>
        <authorList>
            <consortium name="metaHIT consortium -- http://www.metahit.eu/"/>
            <person name="Pajon A."/>
            <person name="Turner K."/>
            <person name="Parkhill J."/>
            <person name="Duncan S."/>
            <person name="Flint H."/>
        </authorList>
    </citation>
    <scope>NUCLEOTIDE SEQUENCE [LARGE SCALE GENOMIC DNA]</scope>
    <source>
        <strain evidence="2 3">SSC/2</strain>
    </source>
</reference>
<name>D4N0R8_ANAHA</name>
<evidence type="ECO:0000313" key="2">
    <source>
        <dbReference type="EMBL" id="CBL38463.1"/>
    </source>
</evidence>
<accession>D4N0R8</accession>
<reference evidence="2 3" key="2">
    <citation type="submission" date="2010-03" db="EMBL/GenBank/DDBJ databases">
        <authorList>
            <person name="Pajon A."/>
        </authorList>
    </citation>
    <scope>NUCLEOTIDE SEQUENCE [LARGE SCALE GENOMIC DNA]</scope>
    <source>
        <strain evidence="2 3">SSC/2</strain>
    </source>
</reference>
<dbReference type="Pfam" id="PF23911">
    <property type="entry name" value="DUF7253"/>
    <property type="match status" value="1"/>
</dbReference>
<dbReference type="KEGG" id="bprl:CL2_15220"/>
<dbReference type="AlphaFoldDB" id="D4N0R8"/>
<evidence type="ECO:0000313" key="3">
    <source>
        <dbReference type="Proteomes" id="UP000008960"/>
    </source>
</evidence>
<evidence type="ECO:0000259" key="1">
    <source>
        <dbReference type="Pfam" id="PF23911"/>
    </source>
</evidence>
<sequence>MGKWFGKVGYGITKEVEPGVYVPEIVEQEHYGDITTSRRRYQTSSNINDELVLSNTISILANPFMTENYSNIRYVEIIGTKWKVTEIEPQYPRFILTTGGVYNGDTPGTTD</sequence>
<dbReference type="InterPro" id="IPR055677">
    <property type="entry name" value="DUF7253"/>
</dbReference>
<dbReference type="RefSeq" id="WP_008390852.1">
    <property type="nucleotide sequence ID" value="NC_021016.1"/>
</dbReference>
<organism evidence="2 3">
    <name type="scientific">Anaerostipes hadrus</name>
    <dbReference type="NCBI Taxonomy" id="649756"/>
    <lineage>
        <taxon>Bacteria</taxon>
        <taxon>Bacillati</taxon>
        <taxon>Bacillota</taxon>
        <taxon>Clostridia</taxon>
        <taxon>Lachnospirales</taxon>
        <taxon>Lachnospiraceae</taxon>
        <taxon>Anaerostipes</taxon>
    </lineage>
</organism>
<dbReference type="Proteomes" id="UP000008960">
    <property type="component" value="Chromosome"/>
</dbReference>